<comment type="caution">
    <text evidence="1">The sequence shown here is derived from an EMBL/GenBank/DDBJ whole genome shotgun (WGS) entry which is preliminary data.</text>
</comment>
<dbReference type="EMBL" id="LYUD01000002">
    <property type="protein sequence ID" value="OAZ76778.1"/>
    <property type="molecule type" value="Genomic_DNA"/>
</dbReference>
<dbReference type="AlphaFoldDB" id="A0A1A0DNF4"/>
<evidence type="ECO:0000313" key="1">
    <source>
        <dbReference type="EMBL" id="OAZ76778.1"/>
    </source>
</evidence>
<protein>
    <recommendedName>
        <fullName evidence="3">Lipoprotein</fullName>
    </recommendedName>
</protein>
<dbReference type="PATRIC" id="fig|438.15.peg.177"/>
<dbReference type="Proteomes" id="UP000093796">
    <property type="component" value="Unassembled WGS sequence"/>
</dbReference>
<evidence type="ECO:0000313" key="2">
    <source>
        <dbReference type="Proteomes" id="UP000093796"/>
    </source>
</evidence>
<gene>
    <name evidence="1" type="ORF">SRCM100623_00176</name>
</gene>
<organism evidence="1 2">
    <name type="scientific">Acetobacter pasteurianus</name>
    <name type="common">Acetobacter turbidans</name>
    <dbReference type="NCBI Taxonomy" id="438"/>
    <lineage>
        <taxon>Bacteria</taxon>
        <taxon>Pseudomonadati</taxon>
        <taxon>Pseudomonadota</taxon>
        <taxon>Alphaproteobacteria</taxon>
        <taxon>Acetobacterales</taxon>
        <taxon>Acetobacteraceae</taxon>
        <taxon>Acetobacter</taxon>
    </lineage>
</organism>
<evidence type="ECO:0008006" key="3">
    <source>
        <dbReference type="Google" id="ProtNLM"/>
    </source>
</evidence>
<dbReference type="RefSeq" id="WP_064775780.1">
    <property type="nucleotide sequence ID" value="NZ_LYUD01000002.1"/>
</dbReference>
<accession>A0A1A0DNF4</accession>
<dbReference type="OrthoDB" id="9878233at2"/>
<proteinExistence type="predicted"/>
<name>A0A1A0DNF4_ACEPA</name>
<reference evidence="1 2" key="1">
    <citation type="submission" date="2016-05" db="EMBL/GenBank/DDBJ databases">
        <title>Genome sequencing of Acetobacter pasteurianus strain SRCM100623.</title>
        <authorList>
            <person name="Song Y.R."/>
        </authorList>
    </citation>
    <scope>NUCLEOTIDE SEQUENCE [LARGE SCALE GENOMIC DNA]</scope>
    <source>
        <strain evidence="1 2">SRCM100623</strain>
    </source>
</reference>
<dbReference type="PROSITE" id="PS51257">
    <property type="entry name" value="PROKAR_LIPOPROTEIN"/>
    <property type="match status" value="1"/>
</dbReference>
<sequence length="192" mass="21512">MNLKYIFPLFFLSACYTDANIDKLQISKIHHDPISLSPITYSIKSDDLSGKIHYVCYSNNYFVDAASAEKEQLSQITKELFPNAVEIDKIEDADIKISLDTYDSSTDGDWTGREEGAGWNSIRISFKSVLTGSVEISEKSKEKKTFDMSGIASATKYKASCWSAKNLAIQSAENAVEKISRDYLSKIISIYK</sequence>